<organism evidence="15 16">
    <name type="scientific">Populus tomentosa</name>
    <name type="common">Chinese white poplar</name>
    <dbReference type="NCBI Taxonomy" id="118781"/>
    <lineage>
        <taxon>Eukaryota</taxon>
        <taxon>Viridiplantae</taxon>
        <taxon>Streptophyta</taxon>
        <taxon>Embryophyta</taxon>
        <taxon>Tracheophyta</taxon>
        <taxon>Spermatophyta</taxon>
        <taxon>Magnoliopsida</taxon>
        <taxon>eudicotyledons</taxon>
        <taxon>Gunneridae</taxon>
        <taxon>Pentapetalae</taxon>
        <taxon>rosids</taxon>
        <taxon>fabids</taxon>
        <taxon>Malpighiales</taxon>
        <taxon>Salicaceae</taxon>
        <taxon>Saliceae</taxon>
        <taxon>Populus</taxon>
    </lineage>
</organism>
<evidence type="ECO:0000256" key="2">
    <source>
        <dbReference type="ARBA" id="ARBA00022448"/>
    </source>
</evidence>
<dbReference type="FunFam" id="3.40.50.2300:FF:000081">
    <property type="entry name" value="Glutamate receptor"/>
    <property type="match status" value="1"/>
</dbReference>
<evidence type="ECO:0000256" key="7">
    <source>
        <dbReference type="ARBA" id="ARBA00023170"/>
    </source>
</evidence>
<keyword evidence="2" id="KW-0813">Transport</keyword>
<evidence type="ECO:0000256" key="4">
    <source>
        <dbReference type="ARBA" id="ARBA00022989"/>
    </source>
</evidence>
<dbReference type="SMART" id="SM00079">
    <property type="entry name" value="PBPe"/>
    <property type="match status" value="1"/>
</dbReference>
<dbReference type="InterPro" id="IPR015683">
    <property type="entry name" value="Ionotropic_Glu_rcpt"/>
</dbReference>
<proteinExistence type="predicted"/>
<dbReference type="Gene3D" id="3.40.190.10">
    <property type="entry name" value="Periplasmic binding protein-like II"/>
    <property type="match status" value="1"/>
</dbReference>
<dbReference type="AlphaFoldDB" id="A0A8X7XT31"/>
<evidence type="ECO:0000256" key="9">
    <source>
        <dbReference type="ARBA" id="ARBA00023286"/>
    </source>
</evidence>
<keyword evidence="7" id="KW-0675">Receptor</keyword>
<dbReference type="InterPro" id="IPR001828">
    <property type="entry name" value="ANF_lig-bd_rcpt"/>
</dbReference>
<evidence type="ECO:0000256" key="11">
    <source>
        <dbReference type="SAM" id="MobiDB-lite"/>
    </source>
</evidence>
<keyword evidence="5" id="KW-0406">Ion transport</keyword>
<keyword evidence="13" id="KW-0732">Signal</keyword>
<evidence type="ECO:0000256" key="10">
    <source>
        <dbReference type="ARBA" id="ARBA00023303"/>
    </source>
</evidence>
<sequence length="666" mass="73870">MDSTRFGCWVFLICLLLSTTGYSRNLTSRPAVVNIGALFTFESSIGRVAKIAIQEAVKDVNANSSILRGTKLNVDMRNSNCSGFLGMVEGNLPFTLMIDYGRNGMSALGDKLAERRCRISYKVGVPPDSGVNRTDILDMLIKVASMESRVIVLHVNPDVGFEVFSVANRLQMMGNGWVWIATDWLSSVLDSASPLQSETMDSIQGVLFFRQHTPDSDRKRAFYSRLRSVKDSGLHLEAMGIFDDGKLLLNNILQSDLVGLTGRIKFDTDRSLILPAYDILYTKPPNRSSANQELYKVIWPGDTLSTPRGWAFANNGKQLRIGVPLRFIPFGDGKNNPSYSELVYKITTGFFDAVVGDVAIVTNRTKILDFTQPYVASGLVVVAPFRKSNSGAWTFLGPFSARLWIVTGCFFFVVGVVVWILEHRINDEFRGPPKRQIITVIWRKHYEHPCAICATYMALCGIESLTESGEPVGYQVGSFAEYYLSEEVGISKSRLVSLGSPEEYAKALHSVLEKGVLLPLLMNVPMWNFSLQGSARSGLWVENLQKVAGAFPRDSPLAGGHVDCNSSTIRECLFHFTRHTRLADYTTVYAAPAESASPGQCPSRPGCIRRLLTLMDQKEEPTKNASKRRKLERSLSGKDQDDDIVNIGDSIKTALQALNIQQNEFC</sequence>
<dbReference type="Proteomes" id="UP000886885">
    <property type="component" value="Unassembled WGS sequence"/>
</dbReference>
<evidence type="ECO:0000259" key="14">
    <source>
        <dbReference type="SMART" id="SM00079"/>
    </source>
</evidence>
<evidence type="ECO:0000256" key="8">
    <source>
        <dbReference type="ARBA" id="ARBA00023180"/>
    </source>
</evidence>
<dbReference type="Gene3D" id="1.10.287.70">
    <property type="match status" value="1"/>
</dbReference>
<feature type="chain" id="PRO_5036457519" description="Ionotropic glutamate receptor C-terminal domain-containing protein" evidence="13">
    <location>
        <begin position="24"/>
        <end position="666"/>
    </location>
</feature>
<keyword evidence="4 12" id="KW-1133">Transmembrane helix</keyword>
<dbReference type="OrthoDB" id="5984008at2759"/>
<feature type="transmembrane region" description="Helical" evidence="12">
    <location>
        <begin position="403"/>
        <end position="421"/>
    </location>
</feature>
<keyword evidence="6 12" id="KW-0472">Membrane</keyword>
<evidence type="ECO:0000256" key="12">
    <source>
        <dbReference type="SAM" id="Phobius"/>
    </source>
</evidence>
<evidence type="ECO:0000256" key="1">
    <source>
        <dbReference type="ARBA" id="ARBA00004141"/>
    </source>
</evidence>
<keyword evidence="8" id="KW-0325">Glycoprotein</keyword>
<dbReference type="GO" id="GO:0015276">
    <property type="term" value="F:ligand-gated monoatomic ion channel activity"/>
    <property type="evidence" value="ECO:0007669"/>
    <property type="project" value="InterPro"/>
</dbReference>
<dbReference type="SUPFAM" id="SSF53850">
    <property type="entry name" value="Periplasmic binding protein-like II"/>
    <property type="match status" value="1"/>
</dbReference>
<keyword evidence="9" id="KW-1071">Ligand-gated ion channel</keyword>
<name>A0A8X7XT31_POPTO</name>
<dbReference type="PANTHER" id="PTHR18966">
    <property type="entry name" value="IONOTROPIC GLUTAMATE RECEPTOR"/>
    <property type="match status" value="1"/>
</dbReference>
<keyword evidence="16" id="KW-1185">Reference proteome</keyword>
<dbReference type="Gene3D" id="3.40.50.2300">
    <property type="match status" value="2"/>
</dbReference>
<dbReference type="EMBL" id="JAAWWB010001628">
    <property type="protein sequence ID" value="KAG6735858.1"/>
    <property type="molecule type" value="Genomic_DNA"/>
</dbReference>
<keyword evidence="10" id="KW-0407">Ion channel</keyword>
<gene>
    <name evidence="15" type="ORF">POTOM_061471</name>
</gene>
<evidence type="ECO:0000313" key="16">
    <source>
        <dbReference type="Proteomes" id="UP000886885"/>
    </source>
</evidence>
<feature type="region of interest" description="Disordered" evidence="11">
    <location>
        <begin position="618"/>
        <end position="643"/>
    </location>
</feature>
<keyword evidence="3 12" id="KW-0812">Transmembrane</keyword>
<dbReference type="Pfam" id="PF01094">
    <property type="entry name" value="ANF_receptor"/>
    <property type="match status" value="1"/>
</dbReference>
<comment type="subcellular location">
    <subcellularLocation>
        <location evidence="1">Membrane</location>
        <topology evidence="1">Multi-pass membrane protein</topology>
    </subcellularLocation>
</comment>
<comment type="caution">
    <text evidence="15">The sequence shown here is derived from an EMBL/GenBank/DDBJ whole genome shotgun (WGS) entry which is preliminary data.</text>
</comment>
<evidence type="ECO:0000256" key="6">
    <source>
        <dbReference type="ARBA" id="ARBA00023136"/>
    </source>
</evidence>
<feature type="signal peptide" evidence="13">
    <location>
        <begin position="1"/>
        <end position="23"/>
    </location>
</feature>
<protein>
    <recommendedName>
        <fullName evidence="14">Ionotropic glutamate receptor C-terminal domain-containing protein</fullName>
    </recommendedName>
</protein>
<accession>A0A8X7XT31</accession>
<reference evidence="15" key="1">
    <citation type="journal article" date="2020" name="bioRxiv">
        <title>Hybrid origin of Populus tomentosa Carr. identified through genome sequencing and phylogenomic analysis.</title>
        <authorList>
            <person name="An X."/>
            <person name="Gao K."/>
            <person name="Chen Z."/>
            <person name="Li J."/>
            <person name="Yang X."/>
            <person name="Yang X."/>
            <person name="Zhou J."/>
            <person name="Guo T."/>
            <person name="Zhao T."/>
            <person name="Huang S."/>
            <person name="Miao D."/>
            <person name="Khan W.U."/>
            <person name="Rao P."/>
            <person name="Ye M."/>
            <person name="Lei B."/>
            <person name="Liao W."/>
            <person name="Wang J."/>
            <person name="Ji L."/>
            <person name="Li Y."/>
            <person name="Guo B."/>
            <person name="Mustafa N.S."/>
            <person name="Li S."/>
            <person name="Yun Q."/>
            <person name="Keller S.R."/>
            <person name="Mao J."/>
            <person name="Zhang R."/>
            <person name="Strauss S.H."/>
        </authorList>
    </citation>
    <scope>NUCLEOTIDE SEQUENCE</scope>
    <source>
        <strain evidence="15">GM15</strain>
        <tissue evidence="15">Leaf</tissue>
    </source>
</reference>
<evidence type="ECO:0000256" key="5">
    <source>
        <dbReference type="ARBA" id="ARBA00023065"/>
    </source>
</evidence>
<dbReference type="SUPFAM" id="SSF53822">
    <property type="entry name" value="Periplasmic binding protein-like I"/>
    <property type="match status" value="1"/>
</dbReference>
<dbReference type="InterPro" id="IPR001320">
    <property type="entry name" value="Iontro_rcpt_C"/>
</dbReference>
<evidence type="ECO:0000256" key="13">
    <source>
        <dbReference type="SAM" id="SignalP"/>
    </source>
</evidence>
<evidence type="ECO:0000256" key="3">
    <source>
        <dbReference type="ARBA" id="ARBA00022692"/>
    </source>
</evidence>
<feature type="domain" description="Ionotropic glutamate receptor C-terminal" evidence="14">
    <location>
        <begin position="296"/>
        <end position="561"/>
    </location>
</feature>
<dbReference type="InterPro" id="IPR028082">
    <property type="entry name" value="Peripla_BP_I"/>
</dbReference>
<evidence type="ECO:0000313" key="15">
    <source>
        <dbReference type="EMBL" id="KAG6735858.1"/>
    </source>
</evidence>
<dbReference type="GO" id="GO:0016020">
    <property type="term" value="C:membrane"/>
    <property type="evidence" value="ECO:0007669"/>
    <property type="project" value="UniProtKB-SubCell"/>
</dbReference>